<evidence type="ECO:0000259" key="11">
    <source>
        <dbReference type="Pfam" id="PF07730"/>
    </source>
</evidence>
<dbReference type="RefSeq" id="WP_141281821.1">
    <property type="nucleotide sequence ID" value="NZ_BAAARZ010000028.1"/>
</dbReference>
<keyword evidence="8" id="KW-0902">Two-component regulatory system</keyword>
<feature type="transmembrane region" description="Helical" evidence="9">
    <location>
        <begin position="247"/>
        <end position="265"/>
    </location>
</feature>
<feature type="transmembrane region" description="Helical" evidence="9">
    <location>
        <begin position="76"/>
        <end position="93"/>
    </location>
</feature>
<dbReference type="GO" id="GO:0000155">
    <property type="term" value="F:phosphorelay sensor kinase activity"/>
    <property type="evidence" value="ECO:0007669"/>
    <property type="project" value="InterPro"/>
</dbReference>
<keyword evidence="7" id="KW-0067">ATP-binding</keyword>
<dbReference type="SUPFAM" id="SSF55874">
    <property type="entry name" value="ATPase domain of HSP90 chaperone/DNA topoisomerase II/histidine kinase"/>
    <property type="match status" value="1"/>
</dbReference>
<proteinExistence type="predicted"/>
<keyword evidence="9" id="KW-0812">Transmembrane</keyword>
<evidence type="ECO:0000256" key="4">
    <source>
        <dbReference type="ARBA" id="ARBA00022679"/>
    </source>
</evidence>
<evidence type="ECO:0000256" key="6">
    <source>
        <dbReference type="ARBA" id="ARBA00022777"/>
    </source>
</evidence>
<comment type="caution">
    <text evidence="12">The sequence shown here is derived from an EMBL/GenBank/DDBJ whole genome shotgun (WGS) entry which is preliminary data.</text>
</comment>
<dbReference type="InterPro" id="IPR050482">
    <property type="entry name" value="Sensor_HK_TwoCompSys"/>
</dbReference>
<dbReference type="Pfam" id="PF02518">
    <property type="entry name" value="HATPase_c"/>
    <property type="match status" value="1"/>
</dbReference>
<dbReference type="GO" id="GO:0005524">
    <property type="term" value="F:ATP binding"/>
    <property type="evidence" value="ECO:0007669"/>
    <property type="project" value="UniProtKB-KW"/>
</dbReference>
<dbReference type="Gene3D" id="3.30.565.10">
    <property type="entry name" value="Histidine kinase-like ATPase, C-terminal domain"/>
    <property type="match status" value="1"/>
</dbReference>
<dbReference type="EMBL" id="BJNG01000043">
    <property type="protein sequence ID" value="GEC22387.1"/>
    <property type="molecule type" value="Genomic_DNA"/>
</dbReference>
<reference evidence="12 13" key="1">
    <citation type="submission" date="2019-06" db="EMBL/GenBank/DDBJ databases">
        <title>Whole genome shotgun sequence of Pseudonocardia hydrocarbonoxydans NBRC 14498.</title>
        <authorList>
            <person name="Hosoyama A."/>
            <person name="Uohara A."/>
            <person name="Ohji S."/>
            <person name="Ichikawa N."/>
        </authorList>
    </citation>
    <scope>NUCLEOTIDE SEQUENCE [LARGE SCALE GENOMIC DNA]</scope>
    <source>
        <strain evidence="12 13">NBRC 14498</strain>
    </source>
</reference>
<keyword evidence="3" id="KW-0597">Phosphoprotein</keyword>
<dbReference type="SUPFAM" id="SSF55781">
    <property type="entry name" value="GAF domain-like"/>
    <property type="match status" value="1"/>
</dbReference>
<evidence type="ECO:0000256" key="1">
    <source>
        <dbReference type="ARBA" id="ARBA00000085"/>
    </source>
</evidence>
<feature type="transmembrane region" description="Helical" evidence="9">
    <location>
        <begin position="21"/>
        <end position="39"/>
    </location>
</feature>
<feature type="transmembrane region" description="Helical" evidence="9">
    <location>
        <begin position="181"/>
        <end position="201"/>
    </location>
</feature>
<feature type="transmembrane region" description="Helical" evidence="9">
    <location>
        <begin position="140"/>
        <end position="161"/>
    </location>
</feature>
<keyword evidence="4" id="KW-0808">Transferase</keyword>
<dbReference type="InterPro" id="IPR003594">
    <property type="entry name" value="HATPase_dom"/>
</dbReference>
<dbReference type="PANTHER" id="PTHR24421">
    <property type="entry name" value="NITRATE/NITRITE SENSOR PROTEIN NARX-RELATED"/>
    <property type="match status" value="1"/>
</dbReference>
<evidence type="ECO:0000313" key="12">
    <source>
        <dbReference type="EMBL" id="GEC22387.1"/>
    </source>
</evidence>
<evidence type="ECO:0000256" key="7">
    <source>
        <dbReference type="ARBA" id="ARBA00022840"/>
    </source>
</evidence>
<feature type="transmembrane region" description="Helical" evidence="9">
    <location>
        <begin position="45"/>
        <end position="64"/>
    </location>
</feature>
<keyword evidence="9" id="KW-0472">Membrane</keyword>
<keyword evidence="6" id="KW-0418">Kinase</keyword>
<gene>
    <name evidence="12" type="ORF">PHY01_46700</name>
</gene>
<feature type="domain" description="Signal transduction histidine kinase subgroup 3 dimerisation and phosphoacceptor" evidence="11">
    <location>
        <begin position="486"/>
        <end position="553"/>
    </location>
</feature>
<accession>A0A4Y3WU15</accession>
<evidence type="ECO:0000256" key="8">
    <source>
        <dbReference type="ARBA" id="ARBA00023012"/>
    </source>
</evidence>
<feature type="transmembrane region" description="Helical" evidence="9">
    <location>
        <begin position="105"/>
        <end position="128"/>
    </location>
</feature>
<keyword evidence="5" id="KW-0547">Nucleotide-binding</keyword>
<dbReference type="Pfam" id="PF07730">
    <property type="entry name" value="HisKA_3"/>
    <property type="match status" value="1"/>
</dbReference>
<keyword evidence="9" id="KW-1133">Transmembrane helix</keyword>
<dbReference type="AlphaFoldDB" id="A0A4Y3WU15"/>
<evidence type="ECO:0000256" key="5">
    <source>
        <dbReference type="ARBA" id="ARBA00022741"/>
    </source>
</evidence>
<name>A0A4Y3WU15_9PSEU</name>
<evidence type="ECO:0000256" key="2">
    <source>
        <dbReference type="ARBA" id="ARBA00012438"/>
    </source>
</evidence>
<feature type="transmembrane region" description="Helical" evidence="9">
    <location>
        <begin position="277"/>
        <end position="302"/>
    </location>
</feature>
<dbReference type="InterPro" id="IPR036890">
    <property type="entry name" value="HATPase_C_sf"/>
</dbReference>
<comment type="catalytic activity">
    <reaction evidence="1">
        <text>ATP + protein L-histidine = ADP + protein N-phospho-L-histidine.</text>
        <dbReference type="EC" id="2.7.13.3"/>
    </reaction>
</comment>
<dbReference type="CDD" id="cd16917">
    <property type="entry name" value="HATPase_UhpB-NarQ-NarX-like"/>
    <property type="match status" value="1"/>
</dbReference>
<evidence type="ECO:0000256" key="3">
    <source>
        <dbReference type="ARBA" id="ARBA00022553"/>
    </source>
</evidence>
<dbReference type="GO" id="GO:0016020">
    <property type="term" value="C:membrane"/>
    <property type="evidence" value="ECO:0007669"/>
    <property type="project" value="InterPro"/>
</dbReference>
<evidence type="ECO:0000256" key="9">
    <source>
        <dbReference type="SAM" id="Phobius"/>
    </source>
</evidence>
<evidence type="ECO:0000259" key="10">
    <source>
        <dbReference type="Pfam" id="PF02518"/>
    </source>
</evidence>
<dbReference type="OrthoDB" id="5241729at2"/>
<dbReference type="EC" id="2.7.13.3" evidence="2"/>
<keyword evidence="13" id="KW-1185">Reference proteome</keyword>
<dbReference type="InterPro" id="IPR011712">
    <property type="entry name" value="Sig_transdc_His_kin_sub3_dim/P"/>
</dbReference>
<feature type="transmembrane region" description="Helical" evidence="9">
    <location>
        <begin position="222"/>
        <end position="241"/>
    </location>
</feature>
<dbReference type="PANTHER" id="PTHR24421:SF10">
    <property type="entry name" value="NITRATE_NITRITE SENSOR PROTEIN NARQ"/>
    <property type="match status" value="1"/>
</dbReference>
<dbReference type="GO" id="GO:0046983">
    <property type="term" value="F:protein dimerization activity"/>
    <property type="evidence" value="ECO:0007669"/>
    <property type="project" value="InterPro"/>
</dbReference>
<dbReference type="Proteomes" id="UP000320338">
    <property type="component" value="Unassembled WGS sequence"/>
</dbReference>
<feature type="domain" description="Histidine kinase/HSP90-like ATPase" evidence="10">
    <location>
        <begin position="592"/>
        <end position="671"/>
    </location>
</feature>
<sequence>MSPALAADRAGYGDAPPLAREAVVGGLGLLVLGLVAYGATLDFHLGNLHNALLALTFAGVGLYVLRARPAHRVGQLFVALGVASALMYLGRQAGLHSPVLPGGSWLAWVSIWLVPLVMAAAGVTVMVFPTGRHLSRRWRATSYAMTALAVLVAVASALWPIEDDWRRGDLRFPFDLGGADTARTVVGPLMLACYLGFQVLWAAAVATRVRRAGGDEARQLRWFGLAVTTSLLVLLTGEIVWGTPLPGLLTLPLVPLAAGVAIVRYRLYDIDPVINKALVGGAMVLLVSGGYFGVVVGVGALIPVSDRVLALAAAAAVAVVFEPVRRRAQALADRLVYGTRVTPYETLSRLSAQLARNDEGLLEGLAATIAGGVGASRVVVWLGDAAQMRSVAAWPTLPPAGPRPLADLGSRRELVRPVWHDGVVRGALVLTRSPGLTPTEDRLLGDLVAQAGLVIDHRARLEQVARQASALQAAARRIVTAEDSARRQIERNLHDGAQQRLVSLGMELGALVERAAATGELDLVRSAEHARRQLLDATAELREMARGLHPAVLTQDGLEAALATLADRSPVIVRLHVALGRRPPAEVGASAYFLVSEALTNAARHARATVVHVDVSDGGGRLAVEVRDDGAGGAVLEPGGGLQGLADRLAALDARLEVVSPPGGGTTVRTVLTCG</sequence>
<organism evidence="12 13">
    <name type="scientific">Pseudonocardia hydrocarbonoxydans</name>
    <dbReference type="NCBI Taxonomy" id="76726"/>
    <lineage>
        <taxon>Bacteria</taxon>
        <taxon>Bacillati</taxon>
        <taxon>Actinomycetota</taxon>
        <taxon>Actinomycetes</taxon>
        <taxon>Pseudonocardiales</taxon>
        <taxon>Pseudonocardiaceae</taxon>
        <taxon>Pseudonocardia</taxon>
    </lineage>
</organism>
<evidence type="ECO:0000313" key="13">
    <source>
        <dbReference type="Proteomes" id="UP000320338"/>
    </source>
</evidence>
<protein>
    <recommendedName>
        <fullName evidence="2">histidine kinase</fullName>
        <ecNumber evidence="2">2.7.13.3</ecNumber>
    </recommendedName>
</protein>